<name>A0A840YRU8_9SPHN</name>
<dbReference type="EMBL" id="JACIJF010000017">
    <property type="protein sequence ID" value="MBB5712404.1"/>
    <property type="molecule type" value="Genomic_DNA"/>
</dbReference>
<dbReference type="RefSeq" id="WP_184090880.1">
    <property type="nucleotide sequence ID" value="NZ_JACIJF010000017.1"/>
</dbReference>
<protein>
    <submittedName>
        <fullName evidence="1">Uncharacterized protein</fullName>
    </submittedName>
</protein>
<evidence type="ECO:0000313" key="2">
    <source>
        <dbReference type="Proteomes" id="UP000527143"/>
    </source>
</evidence>
<accession>A0A840YRU8</accession>
<keyword evidence="2" id="KW-1185">Reference proteome</keyword>
<comment type="caution">
    <text evidence="1">The sequence shown here is derived from an EMBL/GenBank/DDBJ whole genome shotgun (WGS) entry which is preliminary data.</text>
</comment>
<dbReference type="AlphaFoldDB" id="A0A840YRU8"/>
<dbReference type="Proteomes" id="UP000527143">
    <property type="component" value="Unassembled WGS sequence"/>
</dbReference>
<evidence type="ECO:0000313" key="1">
    <source>
        <dbReference type="EMBL" id="MBB5712404.1"/>
    </source>
</evidence>
<reference evidence="1 2" key="1">
    <citation type="submission" date="2020-08" db="EMBL/GenBank/DDBJ databases">
        <title>Genomic Encyclopedia of Type Strains, Phase IV (KMG-IV): sequencing the most valuable type-strain genomes for metagenomic binning, comparative biology and taxonomic classification.</title>
        <authorList>
            <person name="Goeker M."/>
        </authorList>
    </citation>
    <scope>NUCLEOTIDE SEQUENCE [LARGE SCALE GENOMIC DNA]</scope>
    <source>
        <strain evidence="1 2">DSM 26736</strain>
    </source>
</reference>
<sequence length="352" mass="38932">MLGYKFAQLASIDPNRPLAQDMHNQTLSLFGREDLISRTSPDYKSNYCGTLANSGDVFSEIVSRARRTSIVVINESHQRSEHRGFTAEVAKRLRPLGYDILALETLSNPSPGIPAQYLPSFLKQPSLPYLIDEDGFYLSEAGFGRLGRLAKALGYRLTPYEYNDEGRSRSLPVAEQIALREEGQANSLAAFLRSNPAAKLLIHVGYSHAGEVAQSDGSRWMAARLKEKTGIDPLTISQTTCRGGHDRLGLSVPPAGEPAGMFDLIVDHPEPHFERHRPKWRTWLGDQAVSIPKALRPAVGWRVIEARPVSETSVSVPMDRVAIRPGEDVALMLPPGRYKLRIIDVVALKKTS</sequence>
<proteinExistence type="predicted"/>
<gene>
    <name evidence="1" type="ORF">FHT02_003663</name>
</gene>
<organism evidence="1 2">
    <name type="scientific">Sphingomonas xinjiangensis</name>
    <dbReference type="NCBI Taxonomy" id="643568"/>
    <lineage>
        <taxon>Bacteria</taxon>
        <taxon>Pseudomonadati</taxon>
        <taxon>Pseudomonadota</taxon>
        <taxon>Alphaproteobacteria</taxon>
        <taxon>Sphingomonadales</taxon>
        <taxon>Sphingomonadaceae</taxon>
        <taxon>Sphingomonas</taxon>
    </lineage>
</organism>